<name>A0A9N9Y186_9HYPO</name>
<dbReference type="AlphaFoldDB" id="A0A9N9Y186"/>
<comment type="caution">
    <text evidence="1">The sequence shown here is derived from an EMBL/GenBank/DDBJ whole genome shotgun (WGS) entry which is preliminary data.</text>
</comment>
<reference evidence="2" key="1">
    <citation type="submission" date="2019-06" db="EMBL/GenBank/DDBJ databases">
        <authorList>
            <person name="Broberg M."/>
        </authorList>
    </citation>
    <scope>NUCLEOTIDE SEQUENCE [LARGE SCALE GENOMIC DNA]</scope>
</reference>
<gene>
    <name evidence="1" type="ORF">CBYS24578_00006652</name>
</gene>
<reference evidence="1 2" key="2">
    <citation type="submission" date="2021-10" db="EMBL/GenBank/DDBJ databases">
        <authorList>
            <person name="Piombo E."/>
        </authorList>
    </citation>
    <scope>NUCLEOTIDE SEQUENCE [LARGE SCALE GENOMIC DNA]</scope>
</reference>
<keyword evidence="2" id="KW-1185">Reference proteome</keyword>
<evidence type="ECO:0000313" key="1">
    <source>
        <dbReference type="EMBL" id="CAG9984971.1"/>
    </source>
</evidence>
<sequence>MTCPKVGRWTILNREFVEILDGREYSGVLNRNTGDATEWVSKEEAEEASSAFATECKKLYLVFLEE</sequence>
<proteinExistence type="predicted"/>
<protein>
    <submittedName>
        <fullName evidence="1">Uncharacterized protein</fullName>
    </submittedName>
</protein>
<dbReference type="EMBL" id="CABFNO020001394">
    <property type="protein sequence ID" value="CAG9984971.1"/>
    <property type="molecule type" value="Genomic_DNA"/>
</dbReference>
<accession>A0A9N9Y186</accession>
<dbReference type="Proteomes" id="UP000754883">
    <property type="component" value="Unassembled WGS sequence"/>
</dbReference>
<organism evidence="1 2">
    <name type="scientific">Clonostachys byssicola</name>
    <dbReference type="NCBI Taxonomy" id="160290"/>
    <lineage>
        <taxon>Eukaryota</taxon>
        <taxon>Fungi</taxon>
        <taxon>Dikarya</taxon>
        <taxon>Ascomycota</taxon>
        <taxon>Pezizomycotina</taxon>
        <taxon>Sordariomycetes</taxon>
        <taxon>Hypocreomycetidae</taxon>
        <taxon>Hypocreales</taxon>
        <taxon>Bionectriaceae</taxon>
        <taxon>Clonostachys</taxon>
    </lineage>
</organism>
<evidence type="ECO:0000313" key="2">
    <source>
        <dbReference type="Proteomes" id="UP000754883"/>
    </source>
</evidence>